<dbReference type="OrthoDB" id="9810782at2"/>
<dbReference type="Pfam" id="PF01568">
    <property type="entry name" value="Molydop_binding"/>
    <property type="match status" value="1"/>
</dbReference>
<dbReference type="PANTHER" id="PTHR43742">
    <property type="entry name" value="TRIMETHYLAMINE-N-OXIDE REDUCTASE"/>
    <property type="match status" value="1"/>
</dbReference>
<dbReference type="SUPFAM" id="SSF53706">
    <property type="entry name" value="Formate dehydrogenase/DMSO reductase, domains 1-3"/>
    <property type="match status" value="1"/>
</dbReference>
<dbReference type="InterPro" id="IPR009010">
    <property type="entry name" value="Asp_de-COase-like_dom_sf"/>
</dbReference>
<keyword evidence="3" id="KW-0500">Molybdenum</keyword>
<dbReference type="Pfam" id="PF00384">
    <property type="entry name" value="Molybdopterin"/>
    <property type="match status" value="1"/>
</dbReference>
<dbReference type="Gene3D" id="3.40.228.10">
    <property type="entry name" value="Dimethylsulfoxide Reductase, domain 2"/>
    <property type="match status" value="1"/>
</dbReference>
<dbReference type="GO" id="GO:0051539">
    <property type="term" value="F:4 iron, 4 sulfur cluster binding"/>
    <property type="evidence" value="ECO:0007669"/>
    <property type="project" value="UniProtKB-KW"/>
</dbReference>
<proteinExistence type="inferred from homology"/>
<evidence type="ECO:0000256" key="5">
    <source>
        <dbReference type="ARBA" id="ARBA00022729"/>
    </source>
</evidence>
<dbReference type="GO" id="GO:0046872">
    <property type="term" value="F:metal ion binding"/>
    <property type="evidence" value="ECO:0007669"/>
    <property type="project" value="UniProtKB-KW"/>
</dbReference>
<evidence type="ECO:0000256" key="1">
    <source>
        <dbReference type="ARBA" id="ARBA00010312"/>
    </source>
</evidence>
<dbReference type="CDD" id="cd02775">
    <property type="entry name" value="MopB_CT"/>
    <property type="match status" value="1"/>
</dbReference>
<dbReference type="SUPFAM" id="SSF50692">
    <property type="entry name" value="ADC-like"/>
    <property type="match status" value="1"/>
</dbReference>
<keyword evidence="7" id="KW-0408">Iron</keyword>
<sequence length="947" mass="105833">MSSKNNSFSLSRRNFLKVSAAVTAAAGMGLGANMLNIKEVSAEESEKLAKSLGNVEVKYTADVMCPSECAMEMWVKDGRIIKIYGNDSCPFNDGACCAKGASGMQLVYSPDRNKYPMIREGERGEGKFRRATWEEAIDYIGKKLVDIKKKYGAESVIMDAGDVTDRDQYYRLFHAFGTPNCVEHGSICDTPRRHGPKLMLGGKRIEPDVMRPVLVRQPDGSLKKDYTYYSKLIIYVGWNPFVATRINYESRGTVGAKVENGCKVIVVDPAHTNTASQADLWMPIRPGTDGDLFAAMLRYILENDNQNNPLKKYIDWNFKELSVGWDEFEAEFKSWWGKNDPINGKSYFSLDWAADRTGLPKEQIAQVAHEFGITKPAALVWGMQSPGHHFNGYPASILGTALNIITGNIDVPGGAIDTELVKSDKGGDAKGSSFKKKKVNRLVDGNEVEGEIEHLHMDWYGDWPAAWDDVVGDYPRRFREGVTLNYGPLKGHKYPIKGFMIRTGNPVMTGGNTKDWIDALTAKDSNGNYKVELIVNIDTLYLETGMYADVILPEASYAERMSLSDVYPSHQVLWLRDRVINPLHEAKCPTDIMNMLAKKLSELGDSDFKASDFWDKYKSEEDFVNEMLAPAPGRNHAGEPVPYPHLPLGYKLVGTPDSLDSGRVTIDHEKKTVKGELVTVEWMRKNKGVAVWPMSWNRYKVFDQEAGKYVASKAVAKTNSKLFEFTFSGYDKYNKLISETGIIPRGLKEIGYDKYPNTFYWFETKWNPYTNTEYVKYKDEYPFQLICGRVHHAMTGTQMVPWLSETPVEGIWMPLNNTFKHKIIDMNAKGELEEVEKEFKDGTFCVGTIAINASDAKALGLKTGDLAILENPLGAQEKGKVFVTEGMRPGTIKLGFGTGGRFSPGIGPTSKSKDYTPNHSGLVDPNAHSPIMGMPCYADMIIKVQKA</sequence>
<keyword evidence="2" id="KW-0004">4Fe-4S</keyword>
<comment type="similarity">
    <text evidence="1">Belongs to the prokaryotic molybdopterin-containing oxidoreductase family.</text>
</comment>
<keyword evidence="6" id="KW-0560">Oxidoreductase</keyword>
<comment type="caution">
    <text evidence="10">The sequence shown here is derived from an EMBL/GenBank/DDBJ whole genome shotgun (WGS) entry which is preliminary data.</text>
</comment>
<dbReference type="GO" id="GO:0016491">
    <property type="term" value="F:oxidoreductase activity"/>
    <property type="evidence" value="ECO:0007669"/>
    <property type="project" value="UniProtKB-KW"/>
</dbReference>
<evidence type="ECO:0000256" key="4">
    <source>
        <dbReference type="ARBA" id="ARBA00022723"/>
    </source>
</evidence>
<organism evidence="10 11">
    <name type="scientific">Desulfitobacterium hafniense</name>
    <name type="common">Desulfitobacterium frappieri</name>
    <dbReference type="NCBI Taxonomy" id="49338"/>
    <lineage>
        <taxon>Bacteria</taxon>
        <taxon>Bacillati</taxon>
        <taxon>Bacillota</taxon>
        <taxon>Clostridia</taxon>
        <taxon>Eubacteriales</taxon>
        <taxon>Desulfitobacteriaceae</taxon>
        <taxon>Desulfitobacterium</taxon>
    </lineage>
</organism>
<dbReference type="InterPro" id="IPR006311">
    <property type="entry name" value="TAT_signal"/>
</dbReference>
<evidence type="ECO:0000256" key="2">
    <source>
        <dbReference type="ARBA" id="ARBA00022485"/>
    </source>
</evidence>
<dbReference type="PROSITE" id="PS51318">
    <property type="entry name" value="TAT"/>
    <property type="match status" value="1"/>
</dbReference>
<dbReference type="Proteomes" id="UP000054623">
    <property type="component" value="Unassembled WGS sequence"/>
</dbReference>
<feature type="domain" description="4Fe-4S Mo/W bis-MGD-type" evidence="9">
    <location>
        <begin position="55"/>
        <end position="111"/>
    </location>
</feature>
<dbReference type="Gene3D" id="2.40.40.20">
    <property type="match status" value="1"/>
</dbReference>
<dbReference type="InterPro" id="IPR019546">
    <property type="entry name" value="TAT_signal_bac_arc"/>
</dbReference>
<dbReference type="NCBIfam" id="TIGR01409">
    <property type="entry name" value="TAT_signal_seq"/>
    <property type="match status" value="1"/>
</dbReference>
<keyword evidence="4" id="KW-0479">Metal-binding</keyword>
<dbReference type="InterPro" id="IPR006963">
    <property type="entry name" value="Mopterin_OxRdtase_4Fe-4S_dom"/>
</dbReference>
<dbReference type="RefSeq" id="WP_058490964.1">
    <property type="nucleotide sequence ID" value="NZ_LOCK01000014.1"/>
</dbReference>
<dbReference type="AlphaFoldDB" id="A0A0W1JMY6"/>
<dbReference type="SMART" id="SM00926">
    <property type="entry name" value="Molybdop_Fe4S4"/>
    <property type="match status" value="1"/>
</dbReference>
<evidence type="ECO:0000313" key="10">
    <source>
        <dbReference type="EMBL" id="KTE92479.1"/>
    </source>
</evidence>
<accession>A0A0W1JMY6</accession>
<evidence type="ECO:0000313" key="11">
    <source>
        <dbReference type="Proteomes" id="UP000054623"/>
    </source>
</evidence>
<evidence type="ECO:0000256" key="6">
    <source>
        <dbReference type="ARBA" id="ARBA00023002"/>
    </source>
</evidence>
<protein>
    <submittedName>
        <fullName evidence="10">Dehydrogenase</fullName>
    </submittedName>
</protein>
<evidence type="ECO:0000256" key="3">
    <source>
        <dbReference type="ARBA" id="ARBA00022505"/>
    </source>
</evidence>
<dbReference type="Pfam" id="PF04879">
    <property type="entry name" value="Molybdop_Fe4S4"/>
    <property type="match status" value="1"/>
</dbReference>
<evidence type="ECO:0000256" key="7">
    <source>
        <dbReference type="ARBA" id="ARBA00023004"/>
    </source>
</evidence>
<dbReference type="PROSITE" id="PS51669">
    <property type="entry name" value="4FE4S_MOW_BIS_MGD"/>
    <property type="match status" value="1"/>
</dbReference>
<evidence type="ECO:0000259" key="9">
    <source>
        <dbReference type="PROSITE" id="PS51669"/>
    </source>
</evidence>
<evidence type="ECO:0000256" key="8">
    <source>
        <dbReference type="ARBA" id="ARBA00023014"/>
    </source>
</evidence>
<dbReference type="Pfam" id="PF10518">
    <property type="entry name" value="TAT_signal"/>
    <property type="match status" value="1"/>
</dbReference>
<keyword evidence="5" id="KW-0732">Signal</keyword>
<gene>
    <name evidence="10" type="ORF">AT727_19195</name>
</gene>
<dbReference type="InterPro" id="IPR050612">
    <property type="entry name" value="Prok_Mopterin_Oxidored"/>
</dbReference>
<keyword evidence="8" id="KW-0411">Iron-sulfur</keyword>
<dbReference type="EMBL" id="LOCK01000014">
    <property type="protein sequence ID" value="KTE92479.1"/>
    <property type="molecule type" value="Genomic_DNA"/>
</dbReference>
<dbReference type="Gene3D" id="2.20.25.90">
    <property type="entry name" value="ADC-like domains"/>
    <property type="match status" value="1"/>
</dbReference>
<dbReference type="InterPro" id="IPR006657">
    <property type="entry name" value="MoPterin_dinucl-bd_dom"/>
</dbReference>
<dbReference type="GO" id="GO:0043546">
    <property type="term" value="F:molybdopterin cofactor binding"/>
    <property type="evidence" value="ECO:0007669"/>
    <property type="project" value="InterPro"/>
</dbReference>
<name>A0A0W1JMY6_DESHA</name>
<reference evidence="10 11" key="1">
    <citation type="submission" date="2015-12" db="EMBL/GenBank/DDBJ databases">
        <title>Draft Genome Sequence of Desulfitobacterium hafniense Strain DH, a Sulfate-reducing Bacterium Isolated from Paddy Soils.</title>
        <authorList>
            <person name="Bao P."/>
            <person name="Zhang X."/>
            <person name="Li G."/>
        </authorList>
    </citation>
    <scope>NUCLEOTIDE SEQUENCE [LARGE SCALE GENOMIC DNA]</scope>
    <source>
        <strain evidence="10 11">DH</strain>
    </source>
</reference>
<dbReference type="Gene3D" id="3.40.50.740">
    <property type="match status" value="1"/>
</dbReference>
<dbReference type="PANTHER" id="PTHR43742:SF9">
    <property type="entry name" value="TETRATHIONATE REDUCTASE SUBUNIT A"/>
    <property type="match status" value="1"/>
</dbReference>
<dbReference type="InterPro" id="IPR006656">
    <property type="entry name" value="Mopterin_OxRdtase"/>
</dbReference>